<feature type="compositionally biased region" description="Low complexity" evidence="8">
    <location>
        <begin position="21"/>
        <end position="49"/>
    </location>
</feature>
<dbReference type="GO" id="GO:0051301">
    <property type="term" value="P:cell division"/>
    <property type="evidence" value="ECO:0007669"/>
    <property type="project" value="UniProtKB-KW"/>
</dbReference>
<evidence type="ECO:0000313" key="9">
    <source>
        <dbReference type="EMBL" id="GIZ46112.1"/>
    </source>
</evidence>
<dbReference type="OrthoDB" id="5565328at2759"/>
<dbReference type="AlphaFoldDB" id="A0A9P3FJ21"/>
<evidence type="ECO:0000256" key="6">
    <source>
        <dbReference type="ARBA" id="ARBA00023242"/>
    </source>
</evidence>
<dbReference type="GeneID" id="68294826"/>
<feature type="compositionally biased region" description="Basic and acidic residues" evidence="8">
    <location>
        <begin position="378"/>
        <end position="395"/>
    </location>
</feature>
<feature type="compositionally biased region" description="Low complexity" evidence="8">
    <location>
        <begin position="114"/>
        <end position="136"/>
    </location>
</feature>
<keyword evidence="4" id="KW-0498">Mitosis</keyword>
<feature type="compositionally biased region" description="Low complexity" evidence="8">
    <location>
        <begin position="204"/>
        <end position="217"/>
    </location>
</feature>
<dbReference type="RefSeq" id="XP_044660599.1">
    <property type="nucleotide sequence ID" value="XM_044804664.1"/>
</dbReference>
<dbReference type="GO" id="GO:0007064">
    <property type="term" value="P:mitotic sister chromatid cohesion"/>
    <property type="evidence" value="ECO:0007669"/>
    <property type="project" value="InterPro"/>
</dbReference>
<dbReference type="GO" id="GO:0005634">
    <property type="term" value="C:nucleus"/>
    <property type="evidence" value="ECO:0007669"/>
    <property type="project" value="UniProtKB-SubCell"/>
</dbReference>
<comment type="similarity">
    <text evidence="2">Belongs to the SCC4/mau-2 family.</text>
</comment>
<comment type="subcellular location">
    <subcellularLocation>
        <location evidence="1">Nucleus</location>
    </subcellularLocation>
</comment>
<name>A0A9P3FJ21_9PEZI</name>
<evidence type="ECO:0000256" key="3">
    <source>
        <dbReference type="ARBA" id="ARBA00022618"/>
    </source>
</evidence>
<feature type="compositionally biased region" description="Polar residues" evidence="8">
    <location>
        <begin position="409"/>
        <end position="421"/>
    </location>
</feature>
<feature type="region of interest" description="Disordered" evidence="8">
    <location>
        <begin position="1"/>
        <end position="274"/>
    </location>
</feature>
<organism evidence="9 10">
    <name type="scientific">Cercospora kikuchii</name>
    <dbReference type="NCBI Taxonomy" id="84275"/>
    <lineage>
        <taxon>Eukaryota</taxon>
        <taxon>Fungi</taxon>
        <taxon>Dikarya</taxon>
        <taxon>Ascomycota</taxon>
        <taxon>Pezizomycotina</taxon>
        <taxon>Dothideomycetes</taxon>
        <taxon>Dothideomycetidae</taxon>
        <taxon>Mycosphaerellales</taxon>
        <taxon>Mycosphaerellaceae</taxon>
        <taxon>Cercospora</taxon>
    </lineage>
</organism>
<dbReference type="EMBL" id="BOLY01000006">
    <property type="protein sequence ID" value="GIZ46112.1"/>
    <property type="molecule type" value="Genomic_DNA"/>
</dbReference>
<keyword evidence="7" id="KW-0131">Cell cycle</keyword>
<comment type="caution">
    <text evidence="9">The sequence shown here is derived from an EMBL/GenBank/DDBJ whole genome shotgun (WGS) entry which is preliminary data.</text>
</comment>
<feature type="region of interest" description="Disordered" evidence="8">
    <location>
        <begin position="288"/>
        <end position="421"/>
    </location>
</feature>
<sequence>MPYQDGYVPEYNYSNHSGQYGQARYGFQHQQQQQQPQQQRPPQQHAYQQNWHTPYATPQAFDPSQGQTSFYQTPNQPGRQQQYLSPPSQPALIQQNVQYSPDPLHHFQPPPQPRQQQQQTFYAQQQAKQAQRPLSQSSQNQQTPRLQASHRQPAASPQWAHYPSSPSPYETSGPSSRAPASSSPYAMAQQAQQQQQQQPPPQPSHQQVSHPGQPSSQMAQGQMNRPMPSQRYSQARMPSQAMPSQNHKQCQDSQQRPSSVVQNRVMNDRPGQPTVEHFVQHNNLQQATPSMAHSSHQVKTPTQAKRPSIPQNNFRPPSSSGQVQSTASTTTVDPSMLQRPNSTIKAQPQRPSIKLEHPEARSPKRRRSNDGTALPVDNHSEPRAVSVKHELDSKSPRQMHQSRPVPASSPLTELASSQLPPAPTPLTSVDYQAALLALSDDYISAAYSITGPLSGKEASDELLDQYQNLLSTGLGCLDSVLKNYRITDPRKEARIRLRYASLLYEETENLTDAEECLSKGISLCERARLTDLKYAMHHLMARIWFKSRKFKTAMKTVERTTAEVEKLQLLHWVYAFHFLRVSFGLQIPDNHHETVSLVRYLSALSAVATRHYHVSVQIVAHTIEALVHLRARTSDSIDLANRAMASARMHQLTPEMQAMPQVRALLNYLDVGCSLIRFNRKVADSKVQAMQLELDQGTHDEAWTNRDGCALHISLGHSKYAELEADSGGVFQQGPNGDVCLAFSWLTKQQAYAVGYLISGLSKLDGSTGPEAAKYLSHVVTMSRTVPKDMPLSLSAATSRWQMQVSLRATARLYIAFAFCGISDWPHAINALQAYREKDFPQLEGAPDAAFTTLATYLDAVVKHGSGDLEEALRLYRSPVLQVALLGSTKSDMAPMNPIKVLSALNSVEILHSQGKSEEAGLLLDWTEPYCIVTRNSDGGEHGSRAMESLFCMLKAVASQRAGGLIIDTKSILQRSVKAAQAVGNDQLLMCVMNIMTDAWFKNIVGQQAVSSGKSARGLAGKNNNKLWRAVGTRMYADTLELSGQLGQAEEMRQDAQQLMANLPPNLRDAFQKGKTN</sequence>
<feature type="compositionally biased region" description="Polar residues" evidence="8">
    <location>
        <begin position="230"/>
        <end position="265"/>
    </location>
</feature>
<keyword evidence="3" id="KW-0132">Cell division</keyword>
<feature type="compositionally biased region" description="Low complexity" evidence="8">
    <location>
        <begin position="174"/>
        <end position="197"/>
    </location>
</feature>
<evidence type="ECO:0000256" key="1">
    <source>
        <dbReference type="ARBA" id="ARBA00004123"/>
    </source>
</evidence>
<evidence type="ECO:0000256" key="2">
    <source>
        <dbReference type="ARBA" id="ARBA00008585"/>
    </source>
</evidence>
<evidence type="ECO:0000256" key="5">
    <source>
        <dbReference type="ARBA" id="ARBA00022829"/>
    </source>
</evidence>
<evidence type="ECO:0008006" key="11">
    <source>
        <dbReference type="Google" id="ProtNLM"/>
    </source>
</evidence>
<keyword evidence="10" id="KW-1185">Reference proteome</keyword>
<dbReference type="PANTHER" id="PTHR21394">
    <property type="entry name" value="MAU2 CHROMATID COHESION FACTOR HOMOLOG"/>
    <property type="match status" value="1"/>
</dbReference>
<evidence type="ECO:0000256" key="7">
    <source>
        <dbReference type="ARBA" id="ARBA00023306"/>
    </source>
</evidence>
<feature type="compositionally biased region" description="Polar residues" evidence="8">
    <location>
        <begin position="288"/>
        <end position="350"/>
    </location>
</feature>
<dbReference type="Pfam" id="PF10345">
    <property type="entry name" value="Cohesin_load"/>
    <property type="match status" value="1"/>
</dbReference>
<protein>
    <recommendedName>
        <fullName evidence="11">Cohesin loading factor</fullName>
    </recommendedName>
</protein>
<evidence type="ECO:0000256" key="4">
    <source>
        <dbReference type="ARBA" id="ARBA00022776"/>
    </source>
</evidence>
<feature type="compositionally biased region" description="Polar residues" evidence="8">
    <location>
        <begin position="62"/>
        <end position="99"/>
    </location>
</feature>
<feature type="compositionally biased region" description="Polar residues" evidence="8">
    <location>
        <begin position="137"/>
        <end position="150"/>
    </location>
</feature>
<accession>A0A9P3FJ21</accession>
<proteinExistence type="inferred from homology"/>
<keyword evidence="5" id="KW-0159">Chromosome partition</keyword>
<dbReference type="InterPro" id="IPR019440">
    <property type="entry name" value="MAU2"/>
</dbReference>
<gene>
    <name evidence="9" type="ORF">CKM354_000925100</name>
</gene>
<evidence type="ECO:0000313" key="10">
    <source>
        <dbReference type="Proteomes" id="UP000825890"/>
    </source>
</evidence>
<evidence type="ECO:0000256" key="8">
    <source>
        <dbReference type="SAM" id="MobiDB-lite"/>
    </source>
</evidence>
<dbReference type="GO" id="GO:0007059">
    <property type="term" value="P:chromosome segregation"/>
    <property type="evidence" value="ECO:0007669"/>
    <property type="project" value="UniProtKB-KW"/>
</dbReference>
<dbReference type="Proteomes" id="UP000825890">
    <property type="component" value="Unassembled WGS sequence"/>
</dbReference>
<keyword evidence="6" id="KW-0539">Nucleus</keyword>
<feature type="compositionally biased region" description="Basic and acidic residues" evidence="8">
    <location>
        <begin position="353"/>
        <end position="362"/>
    </location>
</feature>
<reference evidence="9 10" key="1">
    <citation type="submission" date="2021-01" db="EMBL/GenBank/DDBJ databases">
        <title>Cercospora kikuchii MAFF 305040 whole genome shotgun sequence.</title>
        <authorList>
            <person name="Kashiwa T."/>
            <person name="Suzuki T."/>
        </authorList>
    </citation>
    <scope>NUCLEOTIDE SEQUENCE [LARGE SCALE GENOMIC DNA]</scope>
    <source>
        <strain evidence="9 10">MAFF 305040</strain>
    </source>
</reference>